<gene>
    <name evidence="1" type="ORF">AWJ07_18405</name>
</gene>
<dbReference type="PANTHER" id="PTHR48098:SF1">
    <property type="entry name" value="DIACYLGLYCEROL ACYLTRANSFERASE_MYCOLYLTRANSFERASE AG85A"/>
    <property type="match status" value="1"/>
</dbReference>
<dbReference type="Gene3D" id="3.40.50.1820">
    <property type="entry name" value="alpha/beta hydrolase"/>
    <property type="match status" value="1"/>
</dbReference>
<organism evidence="1">
    <name type="scientific">Shewanella frigidimarina</name>
    <dbReference type="NCBI Taxonomy" id="56812"/>
    <lineage>
        <taxon>Bacteria</taxon>
        <taxon>Pseudomonadati</taxon>
        <taxon>Pseudomonadota</taxon>
        <taxon>Gammaproteobacteria</taxon>
        <taxon>Alteromonadales</taxon>
        <taxon>Shewanellaceae</taxon>
        <taxon>Shewanella</taxon>
    </lineage>
</organism>
<dbReference type="InterPro" id="IPR000801">
    <property type="entry name" value="Esterase-like"/>
</dbReference>
<evidence type="ECO:0000313" key="1">
    <source>
        <dbReference type="EMBL" id="KVX01276.1"/>
    </source>
</evidence>
<name>A0A106BZ31_SHEFR</name>
<dbReference type="Pfam" id="PF00756">
    <property type="entry name" value="Esterase"/>
    <property type="match status" value="1"/>
</dbReference>
<dbReference type="AlphaFoldDB" id="A0A106BZ31"/>
<proteinExistence type="predicted"/>
<protein>
    <submittedName>
        <fullName evidence="1">Esterase</fullName>
    </submittedName>
</protein>
<comment type="caution">
    <text evidence="1">The sequence shown here is derived from an EMBL/GenBank/DDBJ whole genome shotgun (WGS) entry which is preliminary data.</text>
</comment>
<dbReference type="RefSeq" id="WP_059746337.1">
    <property type="nucleotide sequence ID" value="NZ_LRDC01000027.1"/>
</dbReference>
<evidence type="ECO:0000313" key="2">
    <source>
        <dbReference type="Proteomes" id="UP000055702"/>
    </source>
</evidence>
<dbReference type="Proteomes" id="UP000055702">
    <property type="component" value="Unassembled WGS sequence"/>
</dbReference>
<dbReference type="EMBL" id="LRDC01000027">
    <property type="protein sequence ID" value="KVX01276.1"/>
    <property type="molecule type" value="Genomic_DNA"/>
</dbReference>
<dbReference type="SUPFAM" id="SSF53474">
    <property type="entry name" value="alpha/beta-Hydrolases"/>
    <property type="match status" value="1"/>
</dbReference>
<dbReference type="PANTHER" id="PTHR48098">
    <property type="entry name" value="ENTEROCHELIN ESTERASE-RELATED"/>
    <property type="match status" value="1"/>
</dbReference>
<dbReference type="InterPro" id="IPR050583">
    <property type="entry name" value="Mycobacterial_A85_antigen"/>
</dbReference>
<reference evidence="1 2" key="1">
    <citation type="submission" date="2016-01" db="EMBL/GenBank/DDBJ databases">
        <title>Draft genome of the antarctic isolate Shewanella frigidimarina Ag06-30.</title>
        <authorList>
            <person name="Parmeciano Di Noto G."/>
            <person name="Vazquez S."/>
            <person name="Mac Cormack W."/>
            <person name="Iriarte A."/>
            <person name="Quiroga C."/>
        </authorList>
    </citation>
    <scope>NUCLEOTIDE SEQUENCE [LARGE SCALE GENOMIC DNA]</scope>
    <source>
        <strain evidence="1 2">Ag06-30</strain>
    </source>
</reference>
<dbReference type="GO" id="GO:0016747">
    <property type="term" value="F:acyltransferase activity, transferring groups other than amino-acyl groups"/>
    <property type="evidence" value="ECO:0007669"/>
    <property type="project" value="TreeGrafter"/>
</dbReference>
<dbReference type="InterPro" id="IPR029058">
    <property type="entry name" value="AB_hydrolase_fold"/>
</dbReference>
<sequence>MAIHRIELSNPLYTAENFATITVFSSHLKGRGDISVYRQSSQSKHVPIIVLLHGVYGSHWVWSQLGGVHQVYQAMREAGLSEFVLVMPADGSHKEGSGYLPLQDADYEAWIVDDVINAVIETQDMCSIKSNVYITGLSMGGYGALCLGAKHPKVFAGISAHSSITTLDDFNHFVDDTTLIPLKNTTDKYQGDVFATVIANQATLPPLRFDCGKDDVLFNANNILANRMSAAGIQHTFEVFAGAHSWDYWHLNVAKSIQFFADIEAHTYSINNTN</sequence>
<accession>A0A106BZ31</accession>